<sequence>MLRDVQSEPDHRNIYLHRVGVKGVSYPIVVLDRTNGVQQTVASVNMYVDLPENFRGTHMSRFIEVLNEYHLEVSPKKIRDMLSRLKSVLNAKRAVLEVSFPYFVLKHAPVSQTESFLKYECAFQAELFNSHFRFETIVEVPIHTLCPCSKEISDRGAHNQRAVCRVTFVSSEMVWIEEIIEIVESSASSPIFTLLKRVDEKFVTERAYDNPKFVEDVARDVALKLKEHGKIKWYRVEVESFESIHLHNAYACVVSDEVL</sequence>
<proteinExistence type="inferred from homology"/>
<comment type="similarity">
    <text evidence="2">Belongs to the GTP cyclohydrolase IV family.</text>
</comment>
<name>A0A7C5VLP3_9BACT</name>
<dbReference type="EC" id="3.5.4.16" evidence="2"/>
<dbReference type="Gene3D" id="3.10.270.10">
    <property type="entry name" value="Urate Oxidase"/>
    <property type="match status" value="1"/>
</dbReference>
<dbReference type="EMBL" id="DSZY01000029">
    <property type="protein sequence ID" value="HGU40828.1"/>
    <property type="molecule type" value="Genomic_DNA"/>
</dbReference>
<evidence type="ECO:0000256" key="1">
    <source>
        <dbReference type="ARBA" id="ARBA00022801"/>
    </source>
</evidence>
<comment type="function">
    <text evidence="2">Converts GTP to 7,8-dihydroneopterin triphosphate.</text>
</comment>
<dbReference type="PANTHER" id="PTHR36445:SF1">
    <property type="entry name" value="GTP CYCLOHYDROLASE MPTA"/>
    <property type="match status" value="1"/>
</dbReference>
<gene>
    <name evidence="2" type="primary">folE2</name>
    <name evidence="3" type="ORF">ENT77_06485</name>
</gene>
<comment type="caution">
    <text evidence="3">The sequence shown here is derived from an EMBL/GenBank/DDBJ whole genome shotgun (WGS) entry which is preliminary data.</text>
</comment>
<dbReference type="GO" id="GO:0046654">
    <property type="term" value="P:tetrahydrofolate biosynthetic process"/>
    <property type="evidence" value="ECO:0007669"/>
    <property type="project" value="UniProtKB-UniRule"/>
</dbReference>
<dbReference type="PANTHER" id="PTHR36445">
    <property type="entry name" value="GTP CYCLOHYDROLASE MPTA"/>
    <property type="match status" value="1"/>
</dbReference>
<dbReference type="NCBIfam" id="NF010200">
    <property type="entry name" value="PRK13674.1-1"/>
    <property type="match status" value="1"/>
</dbReference>
<dbReference type="GO" id="GO:0003934">
    <property type="term" value="F:GTP cyclohydrolase I activity"/>
    <property type="evidence" value="ECO:0007669"/>
    <property type="project" value="UniProtKB-UniRule"/>
</dbReference>
<dbReference type="AlphaFoldDB" id="A0A7C5VLP3"/>
<comment type="catalytic activity">
    <reaction evidence="2">
        <text>GTP + H2O = 7,8-dihydroneopterin 3'-triphosphate + formate + H(+)</text>
        <dbReference type="Rhea" id="RHEA:17473"/>
        <dbReference type="ChEBI" id="CHEBI:15377"/>
        <dbReference type="ChEBI" id="CHEBI:15378"/>
        <dbReference type="ChEBI" id="CHEBI:15740"/>
        <dbReference type="ChEBI" id="CHEBI:37565"/>
        <dbReference type="ChEBI" id="CHEBI:58462"/>
        <dbReference type="EC" id="3.5.4.16"/>
    </reaction>
</comment>
<dbReference type="HAMAP" id="MF_01527_B">
    <property type="entry name" value="GTP_cyclohydrol_B"/>
    <property type="match status" value="1"/>
</dbReference>
<dbReference type="UniPathway" id="UPA00848">
    <property type="reaction ID" value="UER00151"/>
</dbReference>
<keyword evidence="1 2" id="KW-0378">Hydrolase</keyword>
<protein>
    <recommendedName>
        <fullName evidence="2">GTP cyclohydrolase FolE2</fullName>
        <ecNumber evidence="2">3.5.4.16</ecNumber>
    </recommendedName>
</protein>
<reference evidence="3" key="1">
    <citation type="journal article" date="2020" name="mSystems">
        <title>Genome- and Community-Level Interaction Insights into Carbon Utilization and Element Cycling Functions of Hydrothermarchaeota in Hydrothermal Sediment.</title>
        <authorList>
            <person name="Zhou Z."/>
            <person name="Liu Y."/>
            <person name="Xu W."/>
            <person name="Pan J."/>
            <person name="Luo Z.H."/>
            <person name="Li M."/>
        </authorList>
    </citation>
    <scope>NUCLEOTIDE SEQUENCE [LARGE SCALE GENOMIC DNA]</scope>
    <source>
        <strain evidence="3">SpSt-609</strain>
    </source>
</reference>
<organism evidence="3">
    <name type="scientific">Fervidobacterium thailandense</name>
    <dbReference type="NCBI Taxonomy" id="1008305"/>
    <lineage>
        <taxon>Bacteria</taxon>
        <taxon>Thermotogati</taxon>
        <taxon>Thermotogota</taxon>
        <taxon>Thermotogae</taxon>
        <taxon>Thermotogales</taxon>
        <taxon>Fervidobacteriaceae</taxon>
        <taxon>Fervidobacterium</taxon>
    </lineage>
</organism>
<evidence type="ECO:0000313" key="3">
    <source>
        <dbReference type="EMBL" id="HGU40828.1"/>
    </source>
</evidence>
<accession>A0A7C5VLP3</accession>
<dbReference type="InterPro" id="IPR003801">
    <property type="entry name" value="GTP_cyclohydrolase_FolE2/MptA"/>
</dbReference>
<evidence type="ECO:0000256" key="2">
    <source>
        <dbReference type="HAMAP-Rule" id="MF_01527"/>
    </source>
</evidence>
<comment type="pathway">
    <text evidence="2">Cofactor biosynthesis; 7,8-dihydroneopterin triphosphate biosynthesis; 7,8-dihydroneopterin triphosphate from GTP: step 1/1.</text>
</comment>
<dbReference type="InterPro" id="IPR022838">
    <property type="entry name" value="GTP_cyclohydrolase_FolE2"/>
</dbReference>
<dbReference type="Pfam" id="PF02649">
    <property type="entry name" value="GCHY-1"/>
    <property type="match status" value="1"/>
</dbReference>
<feature type="site" description="May be catalytically important" evidence="2">
    <location>
        <position position="146"/>
    </location>
</feature>